<evidence type="ECO:0000313" key="2">
    <source>
        <dbReference type="Proteomes" id="UP000016843"/>
    </source>
</evidence>
<comment type="caution">
    <text evidence="1">The sequence shown here is derived from an EMBL/GenBank/DDBJ whole genome shotgun (WGS) entry which is preliminary data.</text>
</comment>
<keyword evidence="2" id="KW-1185">Reference proteome</keyword>
<organism evidence="1 2">
    <name type="scientific">Rhodonellum psychrophilum GCM71 = DSM 17998</name>
    <dbReference type="NCBI Taxonomy" id="1123057"/>
    <lineage>
        <taxon>Bacteria</taxon>
        <taxon>Pseudomonadati</taxon>
        <taxon>Bacteroidota</taxon>
        <taxon>Cytophagia</taxon>
        <taxon>Cytophagales</taxon>
        <taxon>Cytophagaceae</taxon>
        <taxon>Rhodonellum</taxon>
    </lineage>
</organism>
<sequence>MKPITPVISKRKGSRLLFLFLRDKIELPKILSCQSFFCIPKKESFF</sequence>
<dbReference type="EMBL" id="AWXR01000006">
    <property type="protein sequence ID" value="ERM84201.1"/>
    <property type="molecule type" value="Genomic_DNA"/>
</dbReference>
<name>U5C5J3_9BACT</name>
<dbReference type="AlphaFoldDB" id="U5C5J3"/>
<protein>
    <submittedName>
        <fullName evidence="1">Uncharacterized protein</fullName>
    </submittedName>
</protein>
<dbReference type="Proteomes" id="UP000016843">
    <property type="component" value="Unassembled WGS sequence"/>
</dbReference>
<evidence type="ECO:0000313" key="1">
    <source>
        <dbReference type="EMBL" id="ERM84201.1"/>
    </source>
</evidence>
<gene>
    <name evidence="1" type="ORF">P872_15575</name>
</gene>
<reference evidence="1 2" key="1">
    <citation type="journal article" date="2013" name="Genome Announc.">
        <title>Draft Genome Sequence of the Psychrophilic and Alkaliphilic Rhodonellum psychrophilum Strain GCM71T.</title>
        <authorList>
            <person name="Hauptmann A.L."/>
            <person name="Glaring M.A."/>
            <person name="Hallin P.F."/>
            <person name="Prieme A."/>
            <person name="Stougaard P."/>
        </authorList>
    </citation>
    <scope>NUCLEOTIDE SEQUENCE [LARGE SCALE GENOMIC DNA]</scope>
    <source>
        <strain evidence="1 2">GCM71</strain>
    </source>
</reference>
<accession>U5C5J3</accession>
<proteinExistence type="predicted"/>